<gene>
    <name evidence="3" type="ORF">ASPVEDRAFT_88513</name>
</gene>
<name>A0A1L9Q0G3_ASPVE</name>
<dbReference type="PANTHER" id="PTHR43695:SF2">
    <property type="entry name" value="PUTATIVE (AFU_ORTHOLOGUE AFUA_2G17250)-RELATED"/>
    <property type="match status" value="1"/>
</dbReference>
<dbReference type="InterPro" id="IPR013830">
    <property type="entry name" value="SGNH_hydro"/>
</dbReference>
<dbReference type="Proteomes" id="UP000184073">
    <property type="component" value="Unassembled WGS sequence"/>
</dbReference>
<organism evidence="3 4">
    <name type="scientific">Aspergillus versicolor CBS 583.65</name>
    <dbReference type="NCBI Taxonomy" id="1036611"/>
    <lineage>
        <taxon>Eukaryota</taxon>
        <taxon>Fungi</taxon>
        <taxon>Dikarya</taxon>
        <taxon>Ascomycota</taxon>
        <taxon>Pezizomycotina</taxon>
        <taxon>Eurotiomycetes</taxon>
        <taxon>Eurotiomycetidae</taxon>
        <taxon>Eurotiales</taxon>
        <taxon>Aspergillaceae</taxon>
        <taxon>Aspergillus</taxon>
        <taxon>Aspergillus subgen. Nidulantes</taxon>
    </lineage>
</organism>
<reference evidence="4" key="1">
    <citation type="journal article" date="2017" name="Genome Biol.">
        <title>Comparative genomics reveals high biological diversity and specific adaptations in the industrially and medically important fungal genus Aspergillus.</title>
        <authorList>
            <person name="de Vries R.P."/>
            <person name="Riley R."/>
            <person name="Wiebenga A."/>
            <person name="Aguilar-Osorio G."/>
            <person name="Amillis S."/>
            <person name="Uchima C.A."/>
            <person name="Anderluh G."/>
            <person name="Asadollahi M."/>
            <person name="Askin M."/>
            <person name="Barry K."/>
            <person name="Battaglia E."/>
            <person name="Bayram O."/>
            <person name="Benocci T."/>
            <person name="Braus-Stromeyer S.A."/>
            <person name="Caldana C."/>
            <person name="Canovas D."/>
            <person name="Cerqueira G.C."/>
            <person name="Chen F."/>
            <person name="Chen W."/>
            <person name="Choi C."/>
            <person name="Clum A."/>
            <person name="Dos Santos R.A."/>
            <person name="Damasio A.R."/>
            <person name="Diallinas G."/>
            <person name="Emri T."/>
            <person name="Fekete E."/>
            <person name="Flipphi M."/>
            <person name="Freyberg S."/>
            <person name="Gallo A."/>
            <person name="Gournas C."/>
            <person name="Habgood R."/>
            <person name="Hainaut M."/>
            <person name="Harispe M.L."/>
            <person name="Henrissat B."/>
            <person name="Hilden K.S."/>
            <person name="Hope R."/>
            <person name="Hossain A."/>
            <person name="Karabika E."/>
            <person name="Karaffa L."/>
            <person name="Karanyi Z."/>
            <person name="Krasevec N."/>
            <person name="Kuo A."/>
            <person name="Kusch H."/>
            <person name="LaButti K."/>
            <person name="Lagendijk E.L."/>
            <person name="Lapidus A."/>
            <person name="Levasseur A."/>
            <person name="Lindquist E."/>
            <person name="Lipzen A."/>
            <person name="Logrieco A.F."/>
            <person name="MacCabe A."/>
            <person name="Maekelae M.R."/>
            <person name="Malavazi I."/>
            <person name="Melin P."/>
            <person name="Meyer V."/>
            <person name="Mielnichuk N."/>
            <person name="Miskei M."/>
            <person name="Molnar A.P."/>
            <person name="Mule G."/>
            <person name="Ngan C.Y."/>
            <person name="Orejas M."/>
            <person name="Orosz E."/>
            <person name="Ouedraogo J.P."/>
            <person name="Overkamp K.M."/>
            <person name="Park H.-S."/>
            <person name="Perrone G."/>
            <person name="Piumi F."/>
            <person name="Punt P.J."/>
            <person name="Ram A.F."/>
            <person name="Ramon A."/>
            <person name="Rauscher S."/>
            <person name="Record E."/>
            <person name="Riano-Pachon D.M."/>
            <person name="Robert V."/>
            <person name="Roehrig J."/>
            <person name="Ruller R."/>
            <person name="Salamov A."/>
            <person name="Salih N.S."/>
            <person name="Samson R.A."/>
            <person name="Sandor E."/>
            <person name="Sanguinetti M."/>
            <person name="Schuetze T."/>
            <person name="Sepcic K."/>
            <person name="Shelest E."/>
            <person name="Sherlock G."/>
            <person name="Sophianopoulou V."/>
            <person name="Squina F.M."/>
            <person name="Sun H."/>
            <person name="Susca A."/>
            <person name="Todd R.B."/>
            <person name="Tsang A."/>
            <person name="Unkles S.E."/>
            <person name="van de Wiele N."/>
            <person name="van Rossen-Uffink D."/>
            <person name="Oliveira J.V."/>
            <person name="Vesth T.C."/>
            <person name="Visser J."/>
            <person name="Yu J.-H."/>
            <person name="Zhou M."/>
            <person name="Andersen M.R."/>
            <person name="Archer D.B."/>
            <person name="Baker S.E."/>
            <person name="Benoit I."/>
            <person name="Brakhage A.A."/>
            <person name="Braus G.H."/>
            <person name="Fischer R."/>
            <person name="Frisvad J.C."/>
            <person name="Goldman G.H."/>
            <person name="Houbraken J."/>
            <person name="Oakley B."/>
            <person name="Pocsi I."/>
            <person name="Scazzocchio C."/>
            <person name="Seiboth B."/>
            <person name="vanKuyk P.A."/>
            <person name="Wortman J."/>
            <person name="Dyer P.S."/>
            <person name="Grigoriev I.V."/>
        </authorList>
    </citation>
    <scope>NUCLEOTIDE SEQUENCE [LARGE SCALE GENOMIC DNA]</scope>
    <source>
        <strain evidence="4">CBS 583.65</strain>
    </source>
</reference>
<dbReference type="Gene3D" id="3.40.50.1110">
    <property type="entry name" value="SGNH hydrolase"/>
    <property type="match status" value="1"/>
</dbReference>
<feature type="signal peptide" evidence="1">
    <location>
        <begin position="1"/>
        <end position="18"/>
    </location>
</feature>
<sequence>MKLTVPTILSAILACGTANPIRRADSPPYFITIGDSTVASNGGWGDGFLSFVASPADGANQGKSGSTTESWRANGRWETLVETINETVADYQTIVTMQFGHNDQKALSLDEYGENLIGLCTDIQDLGATPIVITPLSRRNFDGDTTEEDFVEWRKTAIAAAKEAGAKFLDLTTASTDYVNAIGAENAAAYDLSEGDGTHINEAGGVVFGRMVADLLIEARPDVEEYITANEALSEKIATGEYATGDE</sequence>
<dbReference type="InterPro" id="IPR036514">
    <property type="entry name" value="SGNH_hydro_sf"/>
</dbReference>
<dbReference type="GeneID" id="63733849"/>
<dbReference type="PANTHER" id="PTHR43695">
    <property type="entry name" value="PUTATIVE (AFU_ORTHOLOGUE AFUA_2G17250)-RELATED"/>
    <property type="match status" value="1"/>
</dbReference>
<dbReference type="EMBL" id="KV878136">
    <property type="protein sequence ID" value="OJJ07258.1"/>
    <property type="molecule type" value="Genomic_DNA"/>
</dbReference>
<accession>A0A1L9Q0G3</accession>
<dbReference type="PROSITE" id="PS51257">
    <property type="entry name" value="PROKAR_LIPOPROTEIN"/>
    <property type="match status" value="1"/>
</dbReference>
<dbReference type="GO" id="GO:0016787">
    <property type="term" value="F:hydrolase activity"/>
    <property type="evidence" value="ECO:0007669"/>
    <property type="project" value="InterPro"/>
</dbReference>
<proteinExistence type="predicted"/>
<dbReference type="AlphaFoldDB" id="A0A1L9Q0G3"/>
<dbReference type="Pfam" id="PF13472">
    <property type="entry name" value="Lipase_GDSL_2"/>
    <property type="match status" value="1"/>
</dbReference>
<feature type="domain" description="SGNH hydrolase-type esterase" evidence="2">
    <location>
        <begin position="33"/>
        <end position="204"/>
    </location>
</feature>
<dbReference type="SUPFAM" id="SSF52266">
    <property type="entry name" value="SGNH hydrolase"/>
    <property type="match status" value="1"/>
</dbReference>
<keyword evidence="4" id="KW-1185">Reference proteome</keyword>
<feature type="chain" id="PRO_5012883033" description="SGNH hydrolase-type esterase domain-containing protein" evidence="1">
    <location>
        <begin position="19"/>
        <end position="247"/>
    </location>
</feature>
<dbReference type="STRING" id="1036611.A0A1L9Q0G3"/>
<dbReference type="OrthoDB" id="5041285at2759"/>
<evidence type="ECO:0000313" key="3">
    <source>
        <dbReference type="EMBL" id="OJJ07258.1"/>
    </source>
</evidence>
<evidence type="ECO:0000256" key="1">
    <source>
        <dbReference type="SAM" id="SignalP"/>
    </source>
</evidence>
<dbReference type="VEuPathDB" id="FungiDB:ASPVEDRAFT_88513"/>
<dbReference type="InterPro" id="IPR037459">
    <property type="entry name" value="RhgT-like"/>
</dbReference>
<evidence type="ECO:0000313" key="4">
    <source>
        <dbReference type="Proteomes" id="UP000184073"/>
    </source>
</evidence>
<keyword evidence="1" id="KW-0732">Signal</keyword>
<protein>
    <recommendedName>
        <fullName evidence="2">SGNH hydrolase-type esterase domain-containing protein</fullName>
    </recommendedName>
</protein>
<dbReference type="RefSeq" id="XP_040673020.1">
    <property type="nucleotide sequence ID" value="XM_040818338.1"/>
</dbReference>
<evidence type="ECO:0000259" key="2">
    <source>
        <dbReference type="Pfam" id="PF13472"/>
    </source>
</evidence>